<comment type="caution">
    <text evidence="4">Lacks conserved residue(s) required for the propagation of feature annotation.</text>
</comment>
<dbReference type="OrthoDB" id="4062651at2759"/>
<protein>
    <submittedName>
        <fullName evidence="9">Kinase</fullName>
    </submittedName>
</protein>
<evidence type="ECO:0000256" key="5">
    <source>
        <dbReference type="PROSITE-ProRule" id="PRU10141"/>
    </source>
</evidence>
<dbReference type="InterPro" id="IPR051681">
    <property type="entry name" value="Ser/Thr_Kinases-Pseudokinases"/>
</dbReference>
<dbReference type="GO" id="GO:0004674">
    <property type="term" value="F:protein serine/threonine kinase activity"/>
    <property type="evidence" value="ECO:0007669"/>
    <property type="project" value="UniProtKB-KW"/>
</dbReference>
<dbReference type="SMART" id="SM00220">
    <property type="entry name" value="S_TKc"/>
    <property type="match status" value="1"/>
</dbReference>
<dbReference type="InterPro" id="IPR001245">
    <property type="entry name" value="Ser-Thr/Tyr_kinase_cat_dom"/>
</dbReference>
<evidence type="ECO:0000259" key="8">
    <source>
        <dbReference type="PROSITE" id="PS50026"/>
    </source>
</evidence>
<dbReference type="PROSITE" id="PS50026">
    <property type="entry name" value="EGF_3"/>
    <property type="match status" value="1"/>
</dbReference>
<evidence type="ECO:0000256" key="2">
    <source>
        <dbReference type="ARBA" id="ARBA00022741"/>
    </source>
</evidence>
<dbReference type="CDD" id="cd13999">
    <property type="entry name" value="STKc_MAP3K-like"/>
    <property type="match status" value="1"/>
</dbReference>
<keyword evidence="4" id="KW-1015">Disulfide bond</keyword>
<dbReference type="Gene3D" id="2.10.25.10">
    <property type="entry name" value="Laminin"/>
    <property type="match status" value="1"/>
</dbReference>
<evidence type="ECO:0000256" key="3">
    <source>
        <dbReference type="ARBA" id="ARBA00022840"/>
    </source>
</evidence>
<keyword evidence="9" id="KW-0418">Kinase</keyword>
<dbReference type="InterPro" id="IPR000742">
    <property type="entry name" value="EGF"/>
</dbReference>
<dbReference type="InterPro" id="IPR000719">
    <property type="entry name" value="Prot_kinase_dom"/>
</dbReference>
<evidence type="ECO:0000256" key="6">
    <source>
        <dbReference type="SAM" id="SignalP"/>
    </source>
</evidence>
<dbReference type="SUPFAM" id="SSF56112">
    <property type="entry name" value="Protein kinase-like (PK-like)"/>
    <property type="match status" value="1"/>
</dbReference>
<keyword evidence="9" id="KW-0808">Transferase</keyword>
<sequence>MILVGIFKCGMTGILLSLLALPLALASGELHQSILAVCTTWDGVRCPMVSSANPLLELFDASEQTLCKASVAVSVKQIDWQSNLITGKGLVRSVKINQNELLTSLIYPSDAYVAPNYPHCDDWYDVLPPHGNYILPGHGGQRSILPYITNASVFFEIQFEWTGDHSQHHDCSYGGISFVGLAQMDLYYEVQDDNACPGWNDNDKTWCSGHGECECAGKDGANRTCLCHSGYAPPDCSNCLDNYYGIACNLQCEACFNGGSCDSGPFGDGSCICPPGFDPKTRCATCLPQYYGAACQKCPYCHYPNGECNDGIQGNGLCSCAVGFNASLNCSDCMNSFFGPTCQPCESCHTGQCNHGRHGDGNCICQEGFSADTRCTKCSTNYFGSNCTRCASCHGHGYCNDTLAGDGQCLCETGYTKASRCVRCDDGWDFNPTTMSCQCAPEHFGPFCRSCPICKPHGRCNAGNDGDGHCTCNPGWSESTNCVSCMSGYFGLECQLCRRCGKGRCDDSLHGTGACICHEGWSPNSDCFDCADGYYGDNCIPCPQDCGHGTCSSGLVGSGACSCHAGWALTQVNPCTTCLPGHIPPHCFPCPGYTETGLVCNSHGTCVSDDTQASCVCDPRFSGHGCEVYDFPLAMVCALGMIALSTLGFCMCTMRRLARNSRHSQLYRGFGPYSRRNSTFVGGYVEISDMSDLEFFVSADSRDWLIPFEALTLQREVGNGTSGQVFQSLYHSGGGNSIVAVKRLYSPVTGQEYFQSFFRREVSILSKLHHPNVVRFYGVSYYNRVLYIVTDFCPTSLNVLIENPNSKGPFEPSFLLKIITQITSGMGFLHSRNVVHRDLKPANVLLNETDDVNICDFGLSRLIDPEQTSMTAEVGTPSYMAPEMATMGGTQCSTKGDVYSYGILLYSMWSRSKPYGDQGMNPFQLMTAVVSGLRPVIPINCPPGLARLMRQCWDANPLNRPSFPEISLQLQDPSLLSLIDEEPPVVAVAVALDRNTTRFRANSKDEMYYVEPNATGVS</sequence>
<dbReference type="PROSITE" id="PS00107">
    <property type="entry name" value="PROTEIN_KINASE_ATP"/>
    <property type="match status" value="1"/>
</dbReference>
<dbReference type="PRINTS" id="PR00109">
    <property type="entry name" value="TYRKINASE"/>
</dbReference>
<dbReference type="Gene3D" id="2.170.300.10">
    <property type="entry name" value="Tie2 ligand-binding domain superfamily"/>
    <property type="match status" value="2"/>
</dbReference>
<keyword evidence="6" id="KW-0732">Signal</keyword>
<evidence type="ECO:0000313" key="9">
    <source>
        <dbReference type="EMBL" id="OQR95330.1"/>
    </source>
</evidence>
<feature type="domain" description="Protein kinase" evidence="7">
    <location>
        <begin position="711"/>
        <end position="975"/>
    </location>
</feature>
<dbReference type="PROSITE" id="PS00108">
    <property type="entry name" value="PROTEIN_KINASE_ST"/>
    <property type="match status" value="1"/>
</dbReference>
<feature type="binding site" evidence="5">
    <location>
        <position position="742"/>
    </location>
    <ligand>
        <name>ATP</name>
        <dbReference type="ChEBI" id="CHEBI:30616"/>
    </ligand>
</feature>
<evidence type="ECO:0000256" key="4">
    <source>
        <dbReference type="PROSITE-ProRule" id="PRU00076"/>
    </source>
</evidence>
<dbReference type="EMBL" id="JNBS01002133">
    <property type="protein sequence ID" value="OQR95330.1"/>
    <property type="molecule type" value="Genomic_DNA"/>
</dbReference>
<dbReference type="PANTHER" id="PTHR44329">
    <property type="entry name" value="SERINE/THREONINE-PROTEIN KINASE TNNI3K-RELATED"/>
    <property type="match status" value="1"/>
</dbReference>
<accession>A0A1V9ZBV7</accession>
<dbReference type="GO" id="GO:0005524">
    <property type="term" value="F:ATP binding"/>
    <property type="evidence" value="ECO:0007669"/>
    <property type="project" value="UniProtKB-UniRule"/>
</dbReference>
<dbReference type="Gene3D" id="1.10.510.10">
    <property type="entry name" value="Transferase(Phosphotransferase) domain 1"/>
    <property type="match status" value="1"/>
</dbReference>
<feature type="disulfide bond" evidence="4">
    <location>
        <begin position="617"/>
        <end position="626"/>
    </location>
</feature>
<feature type="domain" description="EGF-like" evidence="8">
    <location>
        <begin position="592"/>
        <end position="627"/>
    </location>
</feature>
<dbReference type="STRING" id="74557.A0A1V9ZBV7"/>
<evidence type="ECO:0000313" key="10">
    <source>
        <dbReference type="Proteomes" id="UP000243217"/>
    </source>
</evidence>
<evidence type="ECO:0000259" key="7">
    <source>
        <dbReference type="PROSITE" id="PS50011"/>
    </source>
</evidence>
<keyword evidence="1" id="KW-0723">Serine/threonine-protein kinase</keyword>
<dbReference type="AlphaFoldDB" id="A0A1V9ZBV7"/>
<dbReference type="InterPro" id="IPR017441">
    <property type="entry name" value="Protein_kinase_ATP_BS"/>
</dbReference>
<dbReference type="InterPro" id="IPR011009">
    <property type="entry name" value="Kinase-like_dom_sf"/>
</dbReference>
<keyword evidence="10" id="KW-1185">Reference proteome</keyword>
<dbReference type="Proteomes" id="UP000243217">
    <property type="component" value="Unassembled WGS sequence"/>
</dbReference>
<reference evidence="9 10" key="1">
    <citation type="journal article" date="2014" name="Genome Biol. Evol.">
        <title>The secreted proteins of Achlya hypogyna and Thraustotheca clavata identify the ancestral oomycete secretome and reveal gene acquisitions by horizontal gene transfer.</title>
        <authorList>
            <person name="Misner I."/>
            <person name="Blouin N."/>
            <person name="Leonard G."/>
            <person name="Richards T.A."/>
            <person name="Lane C.E."/>
        </authorList>
    </citation>
    <scope>NUCLEOTIDE SEQUENCE [LARGE SCALE GENOMIC DNA]</scope>
    <source>
        <strain evidence="9 10">ATCC 34112</strain>
    </source>
</reference>
<gene>
    <name evidence="9" type="ORF">THRCLA_07973</name>
</gene>
<keyword evidence="2 5" id="KW-0547">Nucleotide-binding</keyword>
<name>A0A1V9ZBV7_9STRA</name>
<keyword evidence="4" id="KW-0245">EGF-like domain</keyword>
<organism evidence="9 10">
    <name type="scientific">Thraustotheca clavata</name>
    <dbReference type="NCBI Taxonomy" id="74557"/>
    <lineage>
        <taxon>Eukaryota</taxon>
        <taxon>Sar</taxon>
        <taxon>Stramenopiles</taxon>
        <taxon>Oomycota</taxon>
        <taxon>Saprolegniomycetes</taxon>
        <taxon>Saprolegniales</taxon>
        <taxon>Achlyaceae</taxon>
        <taxon>Thraustotheca</taxon>
    </lineage>
</organism>
<keyword evidence="3 5" id="KW-0067">ATP-binding</keyword>
<dbReference type="InterPro" id="IPR008271">
    <property type="entry name" value="Ser/Thr_kinase_AS"/>
</dbReference>
<dbReference type="Pfam" id="PF07714">
    <property type="entry name" value="PK_Tyr_Ser-Thr"/>
    <property type="match status" value="1"/>
</dbReference>
<proteinExistence type="predicted"/>
<comment type="caution">
    <text evidence="9">The sequence shown here is derived from an EMBL/GenBank/DDBJ whole genome shotgun (WGS) entry which is preliminary data.</text>
</comment>
<dbReference type="PROSITE" id="PS00022">
    <property type="entry name" value="EGF_1"/>
    <property type="match status" value="1"/>
</dbReference>
<dbReference type="PROSITE" id="PS50011">
    <property type="entry name" value="PROTEIN_KINASE_DOM"/>
    <property type="match status" value="1"/>
</dbReference>
<dbReference type="SMART" id="SM00181">
    <property type="entry name" value="EGF"/>
    <property type="match status" value="9"/>
</dbReference>
<feature type="chain" id="PRO_5012777193" evidence="6">
    <location>
        <begin position="27"/>
        <end position="1018"/>
    </location>
</feature>
<feature type="signal peptide" evidence="6">
    <location>
        <begin position="1"/>
        <end position="26"/>
    </location>
</feature>
<evidence type="ECO:0000256" key="1">
    <source>
        <dbReference type="ARBA" id="ARBA00022527"/>
    </source>
</evidence>